<organism evidence="1 2">
    <name type="scientific">Naganishia onofrii</name>
    <dbReference type="NCBI Taxonomy" id="1851511"/>
    <lineage>
        <taxon>Eukaryota</taxon>
        <taxon>Fungi</taxon>
        <taxon>Dikarya</taxon>
        <taxon>Basidiomycota</taxon>
        <taxon>Agaricomycotina</taxon>
        <taxon>Tremellomycetes</taxon>
        <taxon>Filobasidiales</taxon>
        <taxon>Filobasidiaceae</taxon>
        <taxon>Naganishia</taxon>
    </lineage>
</organism>
<sequence>MSPFPPANSATQRRAQALVESESLGHSGARDHEILSSSNTAIVQGIKDNRWTATEVLDAFVKRARIAQEQTNCLTEVMFDQAYARARSLDAQFAQTGAIVGPLHGLPVSIKDMIHIRSVHTTLGLTSHLSDPPCTSHAAIVAALEHLGAIVPYVKTNVPQLLLSFECNNAVWGRTKNPYHPAYTSGGSSGGEGALIAFRGSALGIGTDIGGSLRIPAGYCGIYSLKPSSVKGSTWPIEGIARLGEGFEGLVSVVGPMCASAEDLQMVWVEVGRVLSLEGWQQPDNVAKPSDKDLAYTIHKEQLEREFGVPDLPARKPIDYGSLRPLDLVNARHPSRPIRIGVYHTDGFVHTTPACYRAVEETISALRSKYSDAQIQLVPLPKEDVRAVEAMEIFVGLTSAAKYRHLTHPHLYPDALEPTLHVPVYISRLPAFLRAVISFVLVYILREMDFAKLGRATGGKSTEEYFKWVQRREIFRREWRERVWQGYDLDAIIAPVQAMPALPHGGARKLSLMSISTAMYNVLDYPIACLPVTRIDPTKDSHLRGPAAAEGFEKESHIWNQWAKDGELAKCSRLVKKEVYRVYDADKMQGLPVGLQVITPPGKEERAIGIMRMVDDALADSKERGGHWVDPVTEEKRVGFGNW</sequence>
<dbReference type="Proteomes" id="UP001234202">
    <property type="component" value="Unassembled WGS sequence"/>
</dbReference>
<dbReference type="EMBL" id="JASBWV010000003">
    <property type="protein sequence ID" value="KAJ9126903.1"/>
    <property type="molecule type" value="Genomic_DNA"/>
</dbReference>
<accession>A0ACC2XTG5</accession>
<name>A0ACC2XTG5_9TREE</name>
<proteinExistence type="predicted"/>
<keyword evidence="2" id="KW-1185">Reference proteome</keyword>
<comment type="caution">
    <text evidence="1">The sequence shown here is derived from an EMBL/GenBank/DDBJ whole genome shotgun (WGS) entry which is preliminary data.</text>
</comment>
<gene>
    <name evidence="1" type="ORF">QFC24_001134</name>
</gene>
<reference evidence="1" key="1">
    <citation type="submission" date="2023-04" db="EMBL/GenBank/DDBJ databases">
        <title>Draft Genome sequencing of Naganishia species isolated from polar environments using Oxford Nanopore Technology.</title>
        <authorList>
            <person name="Leo P."/>
            <person name="Venkateswaran K."/>
        </authorList>
    </citation>
    <scope>NUCLEOTIDE SEQUENCE</scope>
    <source>
        <strain evidence="1">DBVPG 5303</strain>
    </source>
</reference>
<protein>
    <submittedName>
        <fullName evidence="1">Uncharacterized protein</fullName>
    </submittedName>
</protein>
<evidence type="ECO:0000313" key="1">
    <source>
        <dbReference type="EMBL" id="KAJ9126903.1"/>
    </source>
</evidence>
<evidence type="ECO:0000313" key="2">
    <source>
        <dbReference type="Proteomes" id="UP001234202"/>
    </source>
</evidence>